<evidence type="ECO:0000256" key="9">
    <source>
        <dbReference type="ARBA" id="ARBA00022989"/>
    </source>
</evidence>
<comment type="caution">
    <text evidence="14">The sequence shown here is derived from an EMBL/GenBank/DDBJ whole genome shotgun (WGS) entry which is preliminary data.</text>
</comment>
<evidence type="ECO:0000256" key="6">
    <source>
        <dbReference type="ARBA" id="ARBA00022741"/>
    </source>
</evidence>
<evidence type="ECO:0000313" key="14">
    <source>
        <dbReference type="EMBL" id="HIY61444.1"/>
    </source>
</evidence>
<evidence type="ECO:0000256" key="10">
    <source>
        <dbReference type="ARBA" id="ARBA00023012"/>
    </source>
</evidence>
<dbReference type="GO" id="GO:0005524">
    <property type="term" value="F:ATP binding"/>
    <property type="evidence" value="ECO:0007669"/>
    <property type="project" value="UniProtKB-KW"/>
</dbReference>
<dbReference type="GO" id="GO:0000155">
    <property type="term" value="F:phosphorelay sensor kinase activity"/>
    <property type="evidence" value="ECO:0007669"/>
    <property type="project" value="InterPro"/>
</dbReference>
<evidence type="ECO:0000313" key="15">
    <source>
        <dbReference type="Proteomes" id="UP000824007"/>
    </source>
</evidence>
<dbReference type="InterPro" id="IPR036890">
    <property type="entry name" value="HATPase_C_sf"/>
</dbReference>
<keyword evidence="2" id="KW-1003">Cell membrane</keyword>
<feature type="transmembrane region" description="Helical" evidence="12">
    <location>
        <begin position="322"/>
        <end position="342"/>
    </location>
</feature>
<dbReference type="AlphaFoldDB" id="A0A9D1YRW9"/>
<keyword evidence="4" id="KW-0808">Transferase</keyword>
<feature type="domain" description="HAMP" evidence="13">
    <location>
        <begin position="344"/>
        <end position="398"/>
    </location>
</feature>
<evidence type="ECO:0000256" key="12">
    <source>
        <dbReference type="SAM" id="Phobius"/>
    </source>
</evidence>
<dbReference type="Pfam" id="PF02518">
    <property type="entry name" value="HATPase_c"/>
    <property type="match status" value="1"/>
</dbReference>
<reference evidence="14" key="1">
    <citation type="journal article" date="2021" name="PeerJ">
        <title>Extensive microbial diversity within the chicken gut microbiome revealed by metagenomics and culture.</title>
        <authorList>
            <person name="Gilroy R."/>
            <person name="Ravi A."/>
            <person name="Getino M."/>
            <person name="Pursley I."/>
            <person name="Horton D.L."/>
            <person name="Alikhan N.F."/>
            <person name="Baker D."/>
            <person name="Gharbi K."/>
            <person name="Hall N."/>
            <person name="Watson M."/>
            <person name="Adriaenssens E.M."/>
            <person name="Foster-Nyarko E."/>
            <person name="Jarju S."/>
            <person name="Secka A."/>
            <person name="Antonio M."/>
            <person name="Oren A."/>
            <person name="Chaudhuri R.R."/>
            <person name="La Ragione R."/>
            <person name="Hildebrand F."/>
            <person name="Pallen M.J."/>
        </authorList>
    </citation>
    <scope>NUCLEOTIDE SEQUENCE</scope>
    <source>
        <strain evidence="14">ChiSxjej3B15-24422</strain>
    </source>
</reference>
<accession>A0A9D1YRW9</accession>
<sequence>MKRLWGLRVRLIVLLVILTLVPIILFTVIFQLRVVSFMKNTLWARMQAGLEKSDRLLSQELEQYAVLLYAFCTDPDILLLAERSAEGIDGEDRAVLQERFRQMCERTDGLLGISVRMPDGGWVYYDAVYDTAEESPWLEDGPYGRAELLSGEISRQGAGNADMDLREMVPRVSDLTKEETYYGPMAVWRDGETKEEPLYYFSAGMAFSVRTEGEGEGDALICLCVDERRLQETMEGIGDALFYLEKDGVILSAPDASRIGRTVAQDRKPSRQSASVLDYGEFHVEPYGDCATCAIGNTASGWTMIELYPLADYRAELRQQRLLFVLMAGIVVLSGAGFILFVTRPLLVSVNGILNGMKQVENGDYSVRLKKHRGMSQEMERITDGFNAMVGQTEQLIARVRQAAKEQRSAEISALEAQIDPHFLYNTLDVINWKAVAREEYEISEMVGDLADILRYAIKDAGGITTLGREIAWLKKYVRLQQEKLGSRVQIFGEVSREAAGAGMHKMLLQPLVENSIRHGLSGKEGQPILVITGEIRDGLLRVTVGDNGAGMEPELVRTLNDRNYHRRNHFGIENVRKRLTLYYGDTAGLSFESEKGRYTRVTLTLPVMEGEGKH</sequence>
<dbReference type="InterPro" id="IPR050640">
    <property type="entry name" value="Bact_2-comp_sensor_kinase"/>
</dbReference>
<evidence type="ECO:0000256" key="7">
    <source>
        <dbReference type="ARBA" id="ARBA00022777"/>
    </source>
</evidence>
<keyword evidence="7 14" id="KW-0418">Kinase</keyword>
<keyword evidence="8" id="KW-0067">ATP-binding</keyword>
<name>A0A9D1YRW9_9FIRM</name>
<keyword evidence="10" id="KW-0902">Two-component regulatory system</keyword>
<dbReference type="SMART" id="SM00387">
    <property type="entry name" value="HATPase_c"/>
    <property type="match status" value="1"/>
</dbReference>
<proteinExistence type="predicted"/>
<keyword evidence="11 12" id="KW-0472">Membrane</keyword>
<dbReference type="PANTHER" id="PTHR34220">
    <property type="entry name" value="SENSOR HISTIDINE KINASE YPDA"/>
    <property type="match status" value="1"/>
</dbReference>
<dbReference type="InterPro" id="IPR010559">
    <property type="entry name" value="Sig_transdc_His_kin_internal"/>
</dbReference>
<dbReference type="SUPFAM" id="SSF55874">
    <property type="entry name" value="ATPase domain of HSP90 chaperone/DNA topoisomerase II/histidine kinase"/>
    <property type="match status" value="1"/>
</dbReference>
<dbReference type="EMBL" id="DXDD01000152">
    <property type="protein sequence ID" value="HIY61444.1"/>
    <property type="molecule type" value="Genomic_DNA"/>
</dbReference>
<evidence type="ECO:0000256" key="3">
    <source>
        <dbReference type="ARBA" id="ARBA00022553"/>
    </source>
</evidence>
<gene>
    <name evidence="14" type="ORF">H9831_12335</name>
</gene>
<feature type="transmembrane region" description="Helical" evidence="12">
    <location>
        <begin position="12"/>
        <end position="35"/>
    </location>
</feature>
<dbReference type="InterPro" id="IPR003594">
    <property type="entry name" value="HATPase_dom"/>
</dbReference>
<dbReference type="PROSITE" id="PS50885">
    <property type="entry name" value="HAMP"/>
    <property type="match status" value="1"/>
</dbReference>
<evidence type="ECO:0000256" key="1">
    <source>
        <dbReference type="ARBA" id="ARBA00004651"/>
    </source>
</evidence>
<dbReference type="SMART" id="SM00304">
    <property type="entry name" value="HAMP"/>
    <property type="match status" value="1"/>
</dbReference>
<evidence type="ECO:0000256" key="2">
    <source>
        <dbReference type="ARBA" id="ARBA00022475"/>
    </source>
</evidence>
<evidence type="ECO:0000256" key="5">
    <source>
        <dbReference type="ARBA" id="ARBA00022692"/>
    </source>
</evidence>
<comment type="subcellular location">
    <subcellularLocation>
        <location evidence="1">Cell membrane</location>
        <topology evidence="1">Multi-pass membrane protein</topology>
    </subcellularLocation>
</comment>
<organism evidence="14 15">
    <name type="scientific">Candidatus Eisenbergiella pullistercoris</name>
    <dbReference type="NCBI Taxonomy" id="2838555"/>
    <lineage>
        <taxon>Bacteria</taxon>
        <taxon>Bacillati</taxon>
        <taxon>Bacillota</taxon>
        <taxon>Clostridia</taxon>
        <taxon>Lachnospirales</taxon>
        <taxon>Lachnospiraceae</taxon>
        <taxon>Eisenbergiella</taxon>
    </lineage>
</organism>
<dbReference type="PANTHER" id="PTHR34220:SF11">
    <property type="entry name" value="SENSOR PROTEIN KINASE HPTS"/>
    <property type="match status" value="1"/>
</dbReference>
<protein>
    <submittedName>
        <fullName evidence="14">Sensor histidine kinase</fullName>
    </submittedName>
</protein>
<dbReference type="Proteomes" id="UP000824007">
    <property type="component" value="Unassembled WGS sequence"/>
</dbReference>
<evidence type="ECO:0000256" key="8">
    <source>
        <dbReference type="ARBA" id="ARBA00022840"/>
    </source>
</evidence>
<keyword evidence="9 12" id="KW-1133">Transmembrane helix</keyword>
<dbReference type="GO" id="GO:0005886">
    <property type="term" value="C:plasma membrane"/>
    <property type="evidence" value="ECO:0007669"/>
    <property type="project" value="UniProtKB-SubCell"/>
</dbReference>
<dbReference type="Gene3D" id="6.10.340.10">
    <property type="match status" value="1"/>
</dbReference>
<dbReference type="Pfam" id="PF06580">
    <property type="entry name" value="His_kinase"/>
    <property type="match status" value="1"/>
</dbReference>
<evidence type="ECO:0000259" key="13">
    <source>
        <dbReference type="PROSITE" id="PS50885"/>
    </source>
</evidence>
<dbReference type="CDD" id="cd06225">
    <property type="entry name" value="HAMP"/>
    <property type="match status" value="1"/>
</dbReference>
<dbReference type="InterPro" id="IPR003660">
    <property type="entry name" value="HAMP_dom"/>
</dbReference>
<evidence type="ECO:0000256" key="11">
    <source>
        <dbReference type="ARBA" id="ARBA00023136"/>
    </source>
</evidence>
<evidence type="ECO:0000256" key="4">
    <source>
        <dbReference type="ARBA" id="ARBA00022679"/>
    </source>
</evidence>
<dbReference type="Gene3D" id="3.30.565.10">
    <property type="entry name" value="Histidine kinase-like ATPase, C-terminal domain"/>
    <property type="match status" value="1"/>
</dbReference>
<reference evidence="14" key="2">
    <citation type="submission" date="2021-04" db="EMBL/GenBank/DDBJ databases">
        <authorList>
            <person name="Gilroy R."/>
        </authorList>
    </citation>
    <scope>NUCLEOTIDE SEQUENCE</scope>
    <source>
        <strain evidence="14">ChiSxjej3B15-24422</strain>
    </source>
</reference>
<keyword evidence="5 12" id="KW-0812">Transmembrane</keyword>
<keyword evidence="6" id="KW-0547">Nucleotide-binding</keyword>
<keyword evidence="3" id="KW-0597">Phosphoprotein</keyword>